<keyword evidence="2" id="KW-0812">Transmembrane</keyword>
<name>A0A516G7V9_9MICO</name>
<protein>
    <recommendedName>
        <fullName evidence="5">PknH-like extracellular domain-containing protein</fullName>
    </recommendedName>
</protein>
<sequence length="303" mass="31659">MSSVLEEDRRDDGLRDLLRREVGEAEFDYLHLIAGVHQRAGRLRRRRAVAAGAAVAVLGPALVGGATLVLPSLLPGGVGAGEVATLSHAAGGPTSHQAAPMSGSDEPSTPPFQAHLPPVPDQGVEDAGGGGVNAWDMPDARPTGVAFLDDVGVPRRALDNVLVVPLAAERSCLTGSLDAQPVAGQSWSYSGADAPDPATVDIQVTGWKDSQRARDLVRDQALTTCQWATGTQWSTVEEGEDLLLLWSDVDGLQLGFAVARQGDYLVEVAVTNSDGPYNADVAAEIATKTAANLRALDPEHARD</sequence>
<proteinExistence type="predicted"/>
<organism evidence="3 4">
    <name type="scientific">Ornithinimicrobium ciconiae</name>
    <dbReference type="NCBI Taxonomy" id="2594265"/>
    <lineage>
        <taxon>Bacteria</taxon>
        <taxon>Bacillati</taxon>
        <taxon>Actinomycetota</taxon>
        <taxon>Actinomycetes</taxon>
        <taxon>Micrococcales</taxon>
        <taxon>Ornithinimicrobiaceae</taxon>
        <taxon>Ornithinimicrobium</taxon>
    </lineage>
</organism>
<keyword evidence="2" id="KW-0472">Membrane</keyword>
<evidence type="ECO:0008006" key="5">
    <source>
        <dbReference type="Google" id="ProtNLM"/>
    </source>
</evidence>
<keyword evidence="2" id="KW-1133">Transmembrane helix</keyword>
<feature type="transmembrane region" description="Helical" evidence="2">
    <location>
        <begin position="48"/>
        <end position="70"/>
    </location>
</feature>
<dbReference type="EMBL" id="CP041616">
    <property type="protein sequence ID" value="QDO87616.1"/>
    <property type="molecule type" value="Genomic_DNA"/>
</dbReference>
<accession>A0A516G7V9</accession>
<keyword evidence="4" id="KW-1185">Reference proteome</keyword>
<dbReference type="OrthoDB" id="4871559at2"/>
<evidence type="ECO:0000256" key="1">
    <source>
        <dbReference type="SAM" id="MobiDB-lite"/>
    </source>
</evidence>
<dbReference type="AlphaFoldDB" id="A0A516G7V9"/>
<dbReference type="Proteomes" id="UP000315395">
    <property type="component" value="Chromosome"/>
</dbReference>
<dbReference type="RefSeq" id="WP_143782293.1">
    <property type="nucleotide sequence ID" value="NZ_CP041616.1"/>
</dbReference>
<evidence type="ECO:0000313" key="3">
    <source>
        <dbReference type="EMBL" id="QDO87616.1"/>
    </source>
</evidence>
<dbReference type="KEGG" id="orz:FNH13_04075"/>
<evidence type="ECO:0000313" key="4">
    <source>
        <dbReference type="Proteomes" id="UP000315395"/>
    </source>
</evidence>
<evidence type="ECO:0000256" key="2">
    <source>
        <dbReference type="SAM" id="Phobius"/>
    </source>
</evidence>
<reference evidence="3 4" key="1">
    <citation type="submission" date="2019-07" db="EMBL/GenBank/DDBJ databases">
        <title>complete genome sequencing of Ornithinimicrobium sp. H23M54.</title>
        <authorList>
            <person name="Bae J.-W."/>
            <person name="Lee S.-Y."/>
        </authorList>
    </citation>
    <scope>NUCLEOTIDE SEQUENCE [LARGE SCALE GENOMIC DNA]</scope>
    <source>
        <strain evidence="3 4">H23M54</strain>
    </source>
</reference>
<feature type="region of interest" description="Disordered" evidence="1">
    <location>
        <begin position="87"/>
        <end position="136"/>
    </location>
</feature>
<gene>
    <name evidence="3" type="ORF">FNH13_04075</name>
</gene>